<sequence>MQCEHDGKSMRNSIMDKNMGSSTFSPWSYNRARADFAQLSNSQNQHMNIGGGGLKIVPVPALLEKGVGRPHLFQSSCLLGFHSPMASLVLTDSSQLTSDSQHLVHPTEIRTSISSSSAVDLNMTSSFANYATEAGLKT</sequence>
<name>A0A7R9JFQ2_TIMCA</name>
<evidence type="ECO:0000313" key="1">
    <source>
        <dbReference type="EMBL" id="CAD7578383.1"/>
    </source>
</evidence>
<accession>A0A7R9JFQ2</accession>
<reference evidence="1" key="1">
    <citation type="submission" date="2020-11" db="EMBL/GenBank/DDBJ databases">
        <authorList>
            <person name="Tran Van P."/>
        </authorList>
    </citation>
    <scope>NUCLEOTIDE SEQUENCE</scope>
</reference>
<organism evidence="1">
    <name type="scientific">Timema californicum</name>
    <name type="common">California timema</name>
    <name type="synonym">Walking stick</name>
    <dbReference type="NCBI Taxonomy" id="61474"/>
    <lineage>
        <taxon>Eukaryota</taxon>
        <taxon>Metazoa</taxon>
        <taxon>Ecdysozoa</taxon>
        <taxon>Arthropoda</taxon>
        <taxon>Hexapoda</taxon>
        <taxon>Insecta</taxon>
        <taxon>Pterygota</taxon>
        <taxon>Neoptera</taxon>
        <taxon>Polyneoptera</taxon>
        <taxon>Phasmatodea</taxon>
        <taxon>Timematodea</taxon>
        <taxon>Timematoidea</taxon>
        <taxon>Timematidae</taxon>
        <taxon>Timema</taxon>
    </lineage>
</organism>
<protein>
    <submittedName>
        <fullName evidence="1">(California timema) hypothetical protein</fullName>
    </submittedName>
</protein>
<dbReference type="AlphaFoldDB" id="A0A7R9JFQ2"/>
<proteinExistence type="predicted"/>
<gene>
    <name evidence="1" type="ORF">TCMB3V08_LOCUS10924</name>
</gene>
<dbReference type="EMBL" id="OE187483">
    <property type="protein sequence ID" value="CAD7578383.1"/>
    <property type="molecule type" value="Genomic_DNA"/>
</dbReference>